<accession>A0ABV2Q8S2</accession>
<feature type="region of interest" description="Disordered" evidence="1">
    <location>
        <begin position="1"/>
        <end position="35"/>
    </location>
</feature>
<organism evidence="2 3">
    <name type="scientific">Ottowia thiooxydans</name>
    <dbReference type="NCBI Taxonomy" id="219182"/>
    <lineage>
        <taxon>Bacteria</taxon>
        <taxon>Pseudomonadati</taxon>
        <taxon>Pseudomonadota</taxon>
        <taxon>Betaproteobacteria</taxon>
        <taxon>Burkholderiales</taxon>
        <taxon>Comamonadaceae</taxon>
        <taxon>Ottowia</taxon>
    </lineage>
</organism>
<evidence type="ECO:0000256" key="1">
    <source>
        <dbReference type="SAM" id="MobiDB-lite"/>
    </source>
</evidence>
<sequence>MTPAGLNKDAFQHAQPLKTYRPEHRTGPTDSHDHARCLPENLPRLVQSATVLKLLNPFSIVALRVLQRQG</sequence>
<protein>
    <submittedName>
        <fullName evidence="2">Uncharacterized protein</fullName>
    </submittedName>
</protein>
<name>A0ABV2Q8S2_9BURK</name>
<proteinExistence type="predicted"/>
<feature type="compositionally biased region" description="Basic and acidic residues" evidence="1">
    <location>
        <begin position="20"/>
        <end position="35"/>
    </location>
</feature>
<reference evidence="2 3" key="1">
    <citation type="submission" date="2024-06" db="EMBL/GenBank/DDBJ databases">
        <title>Sorghum-associated microbial communities from plants grown in Nebraska, USA.</title>
        <authorList>
            <person name="Schachtman D."/>
        </authorList>
    </citation>
    <scope>NUCLEOTIDE SEQUENCE [LARGE SCALE GENOMIC DNA]</scope>
    <source>
        <strain evidence="2 3">2709</strain>
    </source>
</reference>
<evidence type="ECO:0000313" key="2">
    <source>
        <dbReference type="EMBL" id="MET4577444.1"/>
    </source>
</evidence>
<comment type="caution">
    <text evidence="2">The sequence shown here is derived from an EMBL/GenBank/DDBJ whole genome shotgun (WGS) entry which is preliminary data.</text>
</comment>
<evidence type="ECO:0000313" key="3">
    <source>
        <dbReference type="Proteomes" id="UP001549320"/>
    </source>
</evidence>
<dbReference type="EMBL" id="JBEPSH010000005">
    <property type="protein sequence ID" value="MET4577444.1"/>
    <property type="molecule type" value="Genomic_DNA"/>
</dbReference>
<gene>
    <name evidence="2" type="ORF">ABIE13_002555</name>
</gene>
<keyword evidence="3" id="KW-1185">Reference proteome</keyword>
<dbReference type="Proteomes" id="UP001549320">
    <property type="component" value="Unassembled WGS sequence"/>
</dbReference>